<keyword evidence="1" id="KW-0732">Signal</keyword>
<feature type="signal peptide" evidence="1">
    <location>
        <begin position="1"/>
        <end position="22"/>
    </location>
</feature>
<dbReference type="EMBL" id="MRTP01000001">
    <property type="protein sequence ID" value="OMF57549.1"/>
    <property type="molecule type" value="Genomic_DNA"/>
</dbReference>
<reference evidence="3 4" key="1">
    <citation type="submission" date="2016-11" db="EMBL/GenBank/DDBJ databases">
        <title>Paenibacillus species isolates.</title>
        <authorList>
            <person name="Beno S.M."/>
        </authorList>
    </citation>
    <scope>NUCLEOTIDE SEQUENCE [LARGE SCALE GENOMIC DNA]</scope>
    <source>
        <strain evidence="3 4">FSL R5-0378</strain>
    </source>
</reference>
<dbReference type="SUPFAM" id="SSF52266">
    <property type="entry name" value="SGNH hydrolase"/>
    <property type="match status" value="1"/>
</dbReference>
<dbReference type="InterPro" id="IPR036514">
    <property type="entry name" value="SGNH_hydro_sf"/>
</dbReference>
<dbReference type="Gene3D" id="3.40.50.1110">
    <property type="entry name" value="SGNH hydrolase"/>
    <property type="match status" value="1"/>
</dbReference>
<evidence type="ECO:0000256" key="1">
    <source>
        <dbReference type="SAM" id="SignalP"/>
    </source>
</evidence>
<dbReference type="Proteomes" id="UP000187172">
    <property type="component" value="Unassembled WGS sequence"/>
</dbReference>
<name>A0A1R1F0D3_9BACL</name>
<dbReference type="STRING" id="297318.BK138_02825"/>
<sequence>MKKKMGFILLAGAMACSISACSSGVNGSTVSTDTPGAVNDQQASTEANAARSAFASSMFVGDSFVEKIAKWLDKSQTIANAGATAQFAIEDVDQIAARQPAHVFIMLGSNDLLMPVDDPIANSMNHYAKLIDGIRKAVPNVNIHVLSVTPVTDQVLKEEPRYKQIPDYNRSLKQMAAHEKVDYIDLSSIFQTGADLHTEDGVHFKDEFYPLFLQKAEAHLNTPES</sequence>
<keyword evidence="4" id="KW-1185">Reference proteome</keyword>
<dbReference type="Pfam" id="PF13472">
    <property type="entry name" value="Lipase_GDSL_2"/>
    <property type="match status" value="1"/>
</dbReference>
<accession>A0A1R1F0D3</accession>
<dbReference type="InterPro" id="IPR051532">
    <property type="entry name" value="Ester_Hydrolysis_Enzymes"/>
</dbReference>
<protein>
    <recommendedName>
        <fullName evidence="2">SGNH hydrolase-type esterase domain-containing protein</fullName>
    </recommendedName>
</protein>
<evidence type="ECO:0000313" key="3">
    <source>
        <dbReference type="EMBL" id="OMF57549.1"/>
    </source>
</evidence>
<dbReference type="PANTHER" id="PTHR30383">
    <property type="entry name" value="THIOESTERASE 1/PROTEASE 1/LYSOPHOSPHOLIPASE L1"/>
    <property type="match status" value="1"/>
</dbReference>
<evidence type="ECO:0000259" key="2">
    <source>
        <dbReference type="Pfam" id="PF13472"/>
    </source>
</evidence>
<dbReference type="InterPro" id="IPR013830">
    <property type="entry name" value="SGNH_hydro"/>
</dbReference>
<proteinExistence type="predicted"/>
<dbReference type="PROSITE" id="PS51257">
    <property type="entry name" value="PROKAR_LIPOPROTEIN"/>
    <property type="match status" value="1"/>
</dbReference>
<gene>
    <name evidence="3" type="ORF">BK138_02825</name>
</gene>
<dbReference type="RefSeq" id="WP_076165491.1">
    <property type="nucleotide sequence ID" value="NZ_MRTP01000001.1"/>
</dbReference>
<organism evidence="3 4">
    <name type="scientific">Paenibacillus rhizosphaerae</name>
    <dbReference type="NCBI Taxonomy" id="297318"/>
    <lineage>
        <taxon>Bacteria</taxon>
        <taxon>Bacillati</taxon>
        <taxon>Bacillota</taxon>
        <taxon>Bacilli</taxon>
        <taxon>Bacillales</taxon>
        <taxon>Paenibacillaceae</taxon>
        <taxon>Paenibacillus</taxon>
    </lineage>
</organism>
<evidence type="ECO:0000313" key="4">
    <source>
        <dbReference type="Proteomes" id="UP000187172"/>
    </source>
</evidence>
<comment type="caution">
    <text evidence="3">The sequence shown here is derived from an EMBL/GenBank/DDBJ whole genome shotgun (WGS) entry which is preliminary data.</text>
</comment>
<dbReference type="AlphaFoldDB" id="A0A1R1F0D3"/>
<feature type="domain" description="SGNH hydrolase-type esterase" evidence="2">
    <location>
        <begin position="78"/>
        <end position="209"/>
    </location>
</feature>
<feature type="chain" id="PRO_5039538980" description="SGNH hydrolase-type esterase domain-containing protein" evidence="1">
    <location>
        <begin position="23"/>
        <end position="225"/>
    </location>
</feature>